<evidence type="ECO:0000256" key="1">
    <source>
        <dbReference type="ARBA" id="ARBA00011046"/>
    </source>
</evidence>
<dbReference type="eggNOG" id="COG3682">
    <property type="taxonomic scope" value="Bacteria"/>
</dbReference>
<evidence type="ECO:0000256" key="2">
    <source>
        <dbReference type="ARBA" id="ARBA00023015"/>
    </source>
</evidence>
<name>A0A0S2W0L9_9FIRM</name>
<dbReference type="EMBL" id="CP011307">
    <property type="protein sequence ID" value="ALP92918.1"/>
    <property type="molecule type" value="Genomic_DNA"/>
</dbReference>
<dbReference type="Proteomes" id="UP000064844">
    <property type="component" value="Chromosome"/>
</dbReference>
<dbReference type="InterPro" id="IPR005650">
    <property type="entry name" value="BlaI_family"/>
</dbReference>
<dbReference type="InterPro" id="IPR036390">
    <property type="entry name" value="WH_DNA-bd_sf"/>
</dbReference>
<protein>
    <submittedName>
        <fullName evidence="5">Transcriptional repressor, BlaI/MecI family</fullName>
    </submittedName>
</protein>
<dbReference type="PIRSF" id="PIRSF019455">
    <property type="entry name" value="CopR_AtkY"/>
    <property type="match status" value="1"/>
</dbReference>
<reference evidence="5 6" key="1">
    <citation type="journal article" date="2015" name="Nat. Commun.">
        <title>Production of butyrate from lysine and the Amadori product fructoselysine by a human gut commensal.</title>
        <authorList>
            <person name="Bui T.P."/>
            <person name="Ritari J."/>
            <person name="Boeren S."/>
            <person name="de Waard P."/>
            <person name="Plugge C.M."/>
            <person name="de Vos W.M."/>
        </authorList>
    </citation>
    <scope>NUCLEOTIDE SEQUENCE [LARGE SCALE GENOMIC DNA]</scope>
    <source>
        <strain evidence="5 6">AF211</strain>
    </source>
</reference>
<dbReference type="InterPro" id="IPR036388">
    <property type="entry name" value="WH-like_DNA-bd_sf"/>
</dbReference>
<keyword evidence="3" id="KW-0238">DNA-binding</keyword>
<evidence type="ECO:0000313" key="5">
    <source>
        <dbReference type="EMBL" id="ALP92918.1"/>
    </source>
</evidence>
<dbReference type="KEGG" id="ibu:IB211_00523"/>
<accession>A0A0S2W0L9</accession>
<dbReference type="Gene3D" id="1.10.10.10">
    <property type="entry name" value="Winged helix-like DNA-binding domain superfamily/Winged helix DNA-binding domain"/>
    <property type="match status" value="1"/>
</dbReference>
<evidence type="ECO:0000256" key="4">
    <source>
        <dbReference type="ARBA" id="ARBA00023163"/>
    </source>
</evidence>
<evidence type="ECO:0000256" key="3">
    <source>
        <dbReference type="ARBA" id="ARBA00023125"/>
    </source>
</evidence>
<keyword evidence="2" id="KW-0805">Transcription regulation</keyword>
<dbReference type="Pfam" id="PF03965">
    <property type="entry name" value="Penicillinase_R"/>
    <property type="match status" value="1"/>
</dbReference>
<dbReference type="GO" id="GO:0003677">
    <property type="term" value="F:DNA binding"/>
    <property type="evidence" value="ECO:0007669"/>
    <property type="project" value="UniProtKB-KW"/>
</dbReference>
<proteinExistence type="inferred from homology"/>
<dbReference type="Gene3D" id="1.10.4040.10">
    <property type="entry name" value="Penicillinase repressor domain"/>
    <property type="match status" value="1"/>
</dbReference>
<dbReference type="STRING" id="1297617.IB211_00523"/>
<gene>
    <name evidence="5" type="ORF">IB211_00523</name>
</gene>
<evidence type="ECO:0000313" key="6">
    <source>
        <dbReference type="Proteomes" id="UP000064844"/>
    </source>
</evidence>
<dbReference type="RefSeq" id="WP_058117006.1">
    <property type="nucleotide sequence ID" value="NZ_CALICV010000010.1"/>
</dbReference>
<comment type="similarity">
    <text evidence="1">Belongs to the BlaI transcriptional regulatory family.</text>
</comment>
<keyword evidence="6" id="KW-1185">Reference proteome</keyword>
<dbReference type="GO" id="GO:0045892">
    <property type="term" value="P:negative regulation of DNA-templated transcription"/>
    <property type="evidence" value="ECO:0007669"/>
    <property type="project" value="InterPro"/>
</dbReference>
<keyword evidence="4" id="KW-0804">Transcription</keyword>
<organism evidence="5 6">
    <name type="scientific">Intestinimonas butyriciproducens</name>
    <dbReference type="NCBI Taxonomy" id="1297617"/>
    <lineage>
        <taxon>Bacteria</taxon>
        <taxon>Bacillati</taxon>
        <taxon>Bacillota</taxon>
        <taxon>Clostridia</taxon>
        <taxon>Eubacteriales</taxon>
        <taxon>Intestinimonas</taxon>
    </lineage>
</organism>
<reference evidence="6" key="2">
    <citation type="submission" date="2015-04" db="EMBL/GenBank/DDBJ databases">
        <title>A butyrogenic pathway from the amino acid lysine in a human gut commensal.</title>
        <authorList>
            <person name="de Vos W.M."/>
            <person name="Bui N.T.P."/>
            <person name="Plugge C.M."/>
            <person name="Ritari J."/>
        </authorList>
    </citation>
    <scope>NUCLEOTIDE SEQUENCE [LARGE SCALE GENOMIC DNA]</scope>
    <source>
        <strain evidence="6">AF211</strain>
    </source>
</reference>
<sequence>MSEAEERITDAELEVMGALWRGEGPMTLSQVKEAMARARGWNGDTTKTLLRRLCRKGAVEQEKREVYYYRPLVSRENFGRYKTQRLIDKLYAGSAKAMVAALVERQALKREDVGELRAMFDALWEEKGGGET</sequence>
<dbReference type="AlphaFoldDB" id="A0A0S2W0L9"/>
<dbReference type="SUPFAM" id="SSF46785">
    <property type="entry name" value="Winged helix' DNA-binding domain"/>
    <property type="match status" value="1"/>
</dbReference>